<dbReference type="Gene3D" id="3.40.1260.10">
    <property type="entry name" value="DsrEFH-like"/>
    <property type="match status" value="1"/>
</dbReference>
<dbReference type="Proteomes" id="UP000199256">
    <property type="component" value="Unassembled WGS sequence"/>
</dbReference>
<evidence type="ECO:0000256" key="1">
    <source>
        <dbReference type="SAM" id="SignalP"/>
    </source>
</evidence>
<gene>
    <name evidence="2" type="ORF">SAMN05444515_109113</name>
</gene>
<dbReference type="AlphaFoldDB" id="A0A1H7MIH1"/>
<evidence type="ECO:0000313" key="3">
    <source>
        <dbReference type="Proteomes" id="UP000199256"/>
    </source>
</evidence>
<feature type="chain" id="PRO_5011680039" description="DsrE/DsrF-like family protein" evidence="1">
    <location>
        <begin position="24"/>
        <end position="142"/>
    </location>
</feature>
<dbReference type="RefSeq" id="WP_090253704.1">
    <property type="nucleotide sequence ID" value="NZ_FOAA01000009.1"/>
</dbReference>
<dbReference type="STRING" id="1396821.SAMN05444515_109113"/>
<proteinExistence type="predicted"/>
<evidence type="ECO:0008006" key="4">
    <source>
        <dbReference type="Google" id="ProtNLM"/>
    </source>
</evidence>
<evidence type="ECO:0000313" key="2">
    <source>
        <dbReference type="EMBL" id="SEL10869.1"/>
    </source>
</evidence>
<reference evidence="3" key="1">
    <citation type="submission" date="2016-10" db="EMBL/GenBank/DDBJ databases">
        <authorList>
            <person name="Varghese N."/>
            <person name="Submissions S."/>
        </authorList>
    </citation>
    <scope>NUCLEOTIDE SEQUENCE [LARGE SCALE GENOMIC DNA]</scope>
    <source>
        <strain evidence="3">DSM 241</strain>
    </source>
</reference>
<name>A0A1H7MIH1_9GAMM</name>
<dbReference type="OrthoDB" id="7361822at2"/>
<organism evidence="2 3">
    <name type="scientific">Ectothiorhodospira marina</name>
    <dbReference type="NCBI Taxonomy" id="1396821"/>
    <lineage>
        <taxon>Bacteria</taxon>
        <taxon>Pseudomonadati</taxon>
        <taxon>Pseudomonadota</taxon>
        <taxon>Gammaproteobacteria</taxon>
        <taxon>Chromatiales</taxon>
        <taxon>Ectothiorhodospiraceae</taxon>
        <taxon>Ectothiorhodospira</taxon>
    </lineage>
</organism>
<keyword evidence="1" id="KW-0732">Signal</keyword>
<dbReference type="EMBL" id="FOAA01000009">
    <property type="protein sequence ID" value="SEL10869.1"/>
    <property type="molecule type" value="Genomic_DNA"/>
</dbReference>
<dbReference type="InterPro" id="IPR027396">
    <property type="entry name" value="DsrEFH-like"/>
</dbReference>
<accession>A0A1H7MIH1</accession>
<sequence>MKHLKTGIISLALLLAMIPLAAAAESNRVVVTVTTDEPQTQAMAMILSGQLVERGAELHVLLCDKGGELATRSYEGPTMKGADATPQQIMQKVMRGAASVQVCALFLPNSDYTKDDLIDGVGVATPPQMGELMFDDARFMTF</sequence>
<feature type="signal peptide" evidence="1">
    <location>
        <begin position="1"/>
        <end position="23"/>
    </location>
</feature>
<protein>
    <recommendedName>
        <fullName evidence="4">DsrE/DsrF-like family protein</fullName>
    </recommendedName>
</protein>
<keyword evidence="3" id="KW-1185">Reference proteome</keyword>
<dbReference type="SUPFAM" id="SSF75169">
    <property type="entry name" value="DsrEFH-like"/>
    <property type="match status" value="1"/>
</dbReference>